<organism evidence="3">
    <name type="scientific">Harpegnathos saltator</name>
    <name type="common">Jerdon's jumping ant</name>
    <dbReference type="NCBI Taxonomy" id="610380"/>
    <lineage>
        <taxon>Eukaryota</taxon>
        <taxon>Metazoa</taxon>
        <taxon>Ecdysozoa</taxon>
        <taxon>Arthropoda</taxon>
        <taxon>Hexapoda</taxon>
        <taxon>Insecta</taxon>
        <taxon>Pterygota</taxon>
        <taxon>Neoptera</taxon>
        <taxon>Endopterygota</taxon>
        <taxon>Hymenoptera</taxon>
        <taxon>Apocrita</taxon>
        <taxon>Aculeata</taxon>
        <taxon>Formicoidea</taxon>
        <taxon>Formicidae</taxon>
        <taxon>Ponerinae</taxon>
        <taxon>Ponerini</taxon>
        <taxon>Harpegnathos</taxon>
    </lineage>
</organism>
<feature type="non-terminal residue" evidence="2">
    <location>
        <position position="48"/>
    </location>
</feature>
<accession>E2C2Y2</accession>
<protein>
    <submittedName>
        <fullName evidence="2">Uncharacterized protein FLJ37770</fullName>
    </submittedName>
</protein>
<dbReference type="PANTHER" id="PTHR46060">
    <property type="entry name" value="MARINER MOS1 TRANSPOSASE-LIKE PROTEIN"/>
    <property type="match status" value="1"/>
</dbReference>
<name>E2C2Y2_HARSA</name>
<keyword evidence="3" id="KW-1185">Reference proteome</keyword>
<dbReference type="EMBL" id="GL452255">
    <property type="protein sequence ID" value="EFN77686.1"/>
    <property type="molecule type" value="Genomic_DNA"/>
</dbReference>
<evidence type="ECO:0000259" key="1">
    <source>
        <dbReference type="Pfam" id="PF17906"/>
    </source>
</evidence>
<gene>
    <name evidence="2" type="ORF">EAI_08974</name>
</gene>
<dbReference type="Proteomes" id="UP000008237">
    <property type="component" value="Unassembled WGS sequence"/>
</dbReference>
<dbReference type="Pfam" id="PF17906">
    <property type="entry name" value="HTH_48"/>
    <property type="match status" value="1"/>
</dbReference>
<dbReference type="Gene3D" id="1.10.10.1450">
    <property type="match status" value="1"/>
</dbReference>
<evidence type="ECO:0000313" key="2">
    <source>
        <dbReference type="EMBL" id="EFN77686.1"/>
    </source>
</evidence>
<dbReference type="InterPro" id="IPR052709">
    <property type="entry name" value="Transposase-MT_Hybrid"/>
</dbReference>
<dbReference type="InParanoid" id="E2C2Y2"/>
<sequence>ISFTNAFKMLQKAYGDDCLSKTSTFEWFKKFQEERESVEDDPRSGRPS</sequence>
<dbReference type="AlphaFoldDB" id="E2C2Y2"/>
<feature type="domain" description="Mos1 transposase HTH" evidence="1">
    <location>
        <begin position="3"/>
        <end position="34"/>
    </location>
</feature>
<feature type="non-terminal residue" evidence="2">
    <location>
        <position position="1"/>
    </location>
</feature>
<dbReference type="STRING" id="610380.E2C2Y2"/>
<proteinExistence type="predicted"/>
<reference evidence="2 3" key="1">
    <citation type="journal article" date="2010" name="Science">
        <title>Genomic comparison of the ants Camponotus floridanus and Harpegnathos saltator.</title>
        <authorList>
            <person name="Bonasio R."/>
            <person name="Zhang G."/>
            <person name="Ye C."/>
            <person name="Mutti N.S."/>
            <person name="Fang X."/>
            <person name="Qin N."/>
            <person name="Donahue G."/>
            <person name="Yang P."/>
            <person name="Li Q."/>
            <person name="Li C."/>
            <person name="Zhang P."/>
            <person name="Huang Z."/>
            <person name="Berger S.L."/>
            <person name="Reinberg D."/>
            <person name="Wang J."/>
            <person name="Liebig J."/>
        </authorList>
    </citation>
    <scope>NUCLEOTIDE SEQUENCE [LARGE SCALE GENOMIC DNA]</scope>
    <source>
        <strain evidence="2 3">R22 G/1</strain>
    </source>
</reference>
<evidence type="ECO:0000313" key="3">
    <source>
        <dbReference type="Proteomes" id="UP000008237"/>
    </source>
</evidence>
<dbReference type="InterPro" id="IPR041426">
    <property type="entry name" value="Mos1_HTH"/>
</dbReference>
<dbReference type="PANTHER" id="PTHR46060:SF1">
    <property type="entry name" value="MARINER MOS1 TRANSPOSASE-LIKE PROTEIN"/>
    <property type="match status" value="1"/>
</dbReference>